<reference evidence="9 10" key="1">
    <citation type="submission" date="2020-04" db="EMBL/GenBank/DDBJ databases">
        <title>Rhodospirillaceae bacterium KN72 isolated from deep sea.</title>
        <authorList>
            <person name="Zhang D.-C."/>
        </authorList>
    </citation>
    <scope>NUCLEOTIDE SEQUENCE [LARGE SCALE GENOMIC DNA]</scope>
    <source>
        <strain evidence="9 10">KN72</strain>
    </source>
</reference>
<keyword evidence="3 7" id="KW-0032">Aminotransferase</keyword>
<proteinExistence type="inferred from homology"/>
<dbReference type="EC" id="2.6.1.-" evidence="7"/>
<dbReference type="InterPro" id="IPR004838">
    <property type="entry name" value="NHTrfase_class1_PyrdxlP-BS"/>
</dbReference>
<evidence type="ECO:0000313" key="9">
    <source>
        <dbReference type="EMBL" id="NMM44774.1"/>
    </source>
</evidence>
<feature type="domain" description="Aminotransferase class I/classII large" evidence="8">
    <location>
        <begin position="35"/>
        <end position="383"/>
    </location>
</feature>
<evidence type="ECO:0000256" key="7">
    <source>
        <dbReference type="RuleBase" id="RU000481"/>
    </source>
</evidence>
<dbReference type="InterPro" id="IPR004839">
    <property type="entry name" value="Aminotransferase_I/II_large"/>
</dbReference>
<dbReference type="InterPro" id="IPR015422">
    <property type="entry name" value="PyrdxlP-dep_Trfase_small"/>
</dbReference>
<dbReference type="RefSeq" id="WP_169625171.1">
    <property type="nucleotide sequence ID" value="NZ_JABBNT010000003.1"/>
</dbReference>
<comment type="catalytic activity">
    <reaction evidence="6">
        <text>L-aspartate + 2-oxoglutarate = oxaloacetate + L-glutamate</text>
        <dbReference type="Rhea" id="RHEA:21824"/>
        <dbReference type="ChEBI" id="CHEBI:16452"/>
        <dbReference type="ChEBI" id="CHEBI:16810"/>
        <dbReference type="ChEBI" id="CHEBI:29985"/>
        <dbReference type="ChEBI" id="CHEBI:29991"/>
        <dbReference type="EC" id="2.6.1.1"/>
    </reaction>
</comment>
<dbReference type="PANTHER" id="PTHR46383">
    <property type="entry name" value="ASPARTATE AMINOTRANSFERASE"/>
    <property type="match status" value="1"/>
</dbReference>
<dbReference type="Pfam" id="PF00155">
    <property type="entry name" value="Aminotran_1_2"/>
    <property type="match status" value="1"/>
</dbReference>
<evidence type="ECO:0000256" key="1">
    <source>
        <dbReference type="ARBA" id="ARBA00001933"/>
    </source>
</evidence>
<dbReference type="CDD" id="cd00609">
    <property type="entry name" value="AAT_like"/>
    <property type="match status" value="1"/>
</dbReference>
<dbReference type="SUPFAM" id="SSF53383">
    <property type="entry name" value="PLP-dependent transferases"/>
    <property type="match status" value="1"/>
</dbReference>
<sequence length="390" mass="42640">MPLGHIRPAVAGIEEQQILAVSKLALGDPSVIALWYGESDLPTDPALRRPAIDSLNAGETFYTHKRGLPEFTDALAAYMTGLHAKPVAANRVTLTQSGMSAIMLIFQMILDPGDNAVIVSPVWPNAQSVVRALAGTPRFVALDNNDAQGWHLDMEKIRAQCDGRTRAIFVNSPNNPTGWVMPPEQLAEMLEFARERGIWIVADEVYNRMVYDGRAAPSFLDIAGPDDPVLVVNSFSKSWAMTGWRMGWITHPAELGELLGNLIEFNYSCVPVFLQRGGMAAVQHGEQAVATMIDHCRAGRAICDRRLPSLPHVTGYRSPTASFYGFFHIPGTEDRTLQICQDLVRAAKVGIAPGTAFGPGAEGWYRLCFAQSPDRLEEAFDRLQIGLGAI</sequence>
<evidence type="ECO:0000256" key="2">
    <source>
        <dbReference type="ARBA" id="ARBA00007441"/>
    </source>
</evidence>
<evidence type="ECO:0000256" key="6">
    <source>
        <dbReference type="ARBA" id="ARBA00049185"/>
    </source>
</evidence>
<protein>
    <recommendedName>
        <fullName evidence="7">Aminotransferase</fullName>
        <ecNumber evidence="7">2.6.1.-</ecNumber>
    </recommendedName>
</protein>
<dbReference type="InterPro" id="IPR015424">
    <property type="entry name" value="PyrdxlP-dep_Trfase"/>
</dbReference>
<keyword evidence="4 7" id="KW-0808">Transferase</keyword>
<comment type="cofactor">
    <cofactor evidence="1 7">
        <name>pyridoxal 5'-phosphate</name>
        <dbReference type="ChEBI" id="CHEBI:597326"/>
    </cofactor>
</comment>
<evidence type="ECO:0000256" key="4">
    <source>
        <dbReference type="ARBA" id="ARBA00022679"/>
    </source>
</evidence>
<keyword evidence="5" id="KW-0663">Pyridoxal phosphate</keyword>
<dbReference type="GO" id="GO:0006520">
    <property type="term" value="P:amino acid metabolic process"/>
    <property type="evidence" value="ECO:0007669"/>
    <property type="project" value="InterPro"/>
</dbReference>
<dbReference type="Gene3D" id="3.90.1150.10">
    <property type="entry name" value="Aspartate Aminotransferase, domain 1"/>
    <property type="match status" value="1"/>
</dbReference>
<accession>A0A7Y0E049</accession>
<dbReference type="GO" id="GO:0004069">
    <property type="term" value="F:L-aspartate:2-oxoglutarate aminotransferase activity"/>
    <property type="evidence" value="ECO:0007669"/>
    <property type="project" value="UniProtKB-EC"/>
</dbReference>
<gene>
    <name evidence="9" type="ORF">HH303_09820</name>
</gene>
<evidence type="ECO:0000313" key="10">
    <source>
        <dbReference type="Proteomes" id="UP000539372"/>
    </source>
</evidence>
<comment type="similarity">
    <text evidence="2 7">Belongs to the class-I pyridoxal-phosphate-dependent aminotransferase family.</text>
</comment>
<evidence type="ECO:0000259" key="8">
    <source>
        <dbReference type="Pfam" id="PF00155"/>
    </source>
</evidence>
<comment type="caution">
    <text evidence="9">The sequence shown here is derived from an EMBL/GenBank/DDBJ whole genome shotgun (WGS) entry which is preliminary data.</text>
</comment>
<evidence type="ECO:0000256" key="5">
    <source>
        <dbReference type="ARBA" id="ARBA00022898"/>
    </source>
</evidence>
<dbReference type="GO" id="GO:0030170">
    <property type="term" value="F:pyridoxal phosphate binding"/>
    <property type="evidence" value="ECO:0007669"/>
    <property type="project" value="InterPro"/>
</dbReference>
<dbReference type="PROSITE" id="PS00105">
    <property type="entry name" value="AA_TRANSFER_CLASS_1"/>
    <property type="match status" value="1"/>
</dbReference>
<dbReference type="Proteomes" id="UP000539372">
    <property type="component" value="Unassembled WGS sequence"/>
</dbReference>
<name>A0A7Y0E049_9PROT</name>
<dbReference type="Gene3D" id="3.40.640.10">
    <property type="entry name" value="Type I PLP-dependent aspartate aminotransferase-like (Major domain)"/>
    <property type="match status" value="1"/>
</dbReference>
<evidence type="ECO:0000256" key="3">
    <source>
        <dbReference type="ARBA" id="ARBA00022576"/>
    </source>
</evidence>
<dbReference type="NCBIfam" id="NF004770">
    <property type="entry name" value="PRK06108.1"/>
    <property type="match status" value="1"/>
</dbReference>
<dbReference type="InterPro" id="IPR015421">
    <property type="entry name" value="PyrdxlP-dep_Trfase_major"/>
</dbReference>
<keyword evidence="10" id="KW-1185">Reference proteome</keyword>
<dbReference type="EMBL" id="JABBNT010000003">
    <property type="protein sequence ID" value="NMM44774.1"/>
    <property type="molecule type" value="Genomic_DNA"/>
</dbReference>
<organism evidence="9 10">
    <name type="scientific">Pacificispira spongiicola</name>
    <dbReference type="NCBI Taxonomy" id="2729598"/>
    <lineage>
        <taxon>Bacteria</taxon>
        <taxon>Pseudomonadati</taxon>
        <taxon>Pseudomonadota</taxon>
        <taxon>Alphaproteobacteria</taxon>
        <taxon>Rhodospirillales</taxon>
        <taxon>Rhodospirillaceae</taxon>
        <taxon>Pacificispira</taxon>
    </lineage>
</organism>
<dbReference type="InterPro" id="IPR050596">
    <property type="entry name" value="AspAT/PAT-like"/>
</dbReference>
<dbReference type="AlphaFoldDB" id="A0A7Y0E049"/>